<keyword evidence="2" id="KW-0614">Plasmid</keyword>
<keyword evidence="1" id="KW-1133">Transmembrane helix</keyword>
<evidence type="ECO:0000256" key="1">
    <source>
        <dbReference type="SAM" id="Phobius"/>
    </source>
</evidence>
<name>A0A9W4A0E7_BACTO</name>
<keyword evidence="1" id="KW-0812">Transmembrane</keyword>
<accession>A0A9W4A0E7</accession>
<proteinExistence type="predicted"/>
<evidence type="ECO:0000313" key="3">
    <source>
        <dbReference type="Proteomes" id="UP000055316"/>
    </source>
</evidence>
<feature type="transmembrane region" description="Helical" evidence="1">
    <location>
        <begin position="20"/>
        <end position="39"/>
    </location>
</feature>
<protein>
    <submittedName>
        <fullName evidence="2">F0F1 ATP synthase subunit alpha</fullName>
    </submittedName>
</protein>
<sequence>MVSFLIKENEPLIPINARASNNTVIFFLITPSMWIYYEWRCYRMSTKKLILAGALDFAALSGTNLSGLEATKAIADSIETNLSTLEERAVEVDHGVIVVKSKQYEETVSVYIENLSNVKVGDEVKATGSMMRNFTEYMVATDVENTKNKLGMMEDSATKYVVVEYPSKNGEKDVIDVFLTKGQVFKKGEKVKIDMKYVGWSGISINYNTVGHIKKVNETKNNTQNNDDVWIWS</sequence>
<organism evidence="2 3">
    <name type="scientific">Bacillus thuringiensis subsp. tolworthi</name>
    <dbReference type="NCBI Taxonomy" id="1442"/>
    <lineage>
        <taxon>Bacteria</taxon>
        <taxon>Bacillati</taxon>
        <taxon>Bacillota</taxon>
        <taxon>Bacilli</taxon>
        <taxon>Bacillales</taxon>
        <taxon>Bacillaceae</taxon>
        <taxon>Bacillus</taxon>
        <taxon>Bacillus cereus group</taxon>
    </lineage>
</organism>
<keyword evidence="1" id="KW-0472">Membrane</keyword>
<dbReference type="AlphaFoldDB" id="A0A9W4A0E7"/>
<gene>
    <name evidence="2" type="ORF">KNN_06364</name>
</gene>
<dbReference type="Proteomes" id="UP000055316">
    <property type="component" value="Plasmid pKK1"/>
</dbReference>
<reference evidence="2 3" key="1">
    <citation type="submission" date="2015-05" db="EMBL/GenBank/DDBJ databases">
        <title>Whole genome sequence of Bacillus thuringiensis serovar tolworthi Pasteur Institute Standard strain.</title>
        <authorList>
            <person name="Kanda K."/>
            <person name="Nakashima K."/>
            <person name="Nagano Y."/>
        </authorList>
    </citation>
    <scope>NUCLEOTIDE SEQUENCE [LARGE SCALE GENOMIC DNA]</scope>
    <source>
        <strain evidence="2 3">Pasteur Institute Standard strain</strain>
        <plasmid evidence="3">pKK1 DNA</plasmid>
    </source>
</reference>
<evidence type="ECO:0000313" key="2">
    <source>
        <dbReference type="EMBL" id="BAR87099.1"/>
    </source>
</evidence>
<dbReference type="EMBL" id="AP014865">
    <property type="protein sequence ID" value="BAR87099.1"/>
    <property type="molecule type" value="Genomic_DNA"/>
</dbReference>
<geneLocation type="plasmid" evidence="3">
    <name>pKK1 DNA</name>
</geneLocation>